<evidence type="ECO:0000313" key="3">
    <source>
        <dbReference type="Proteomes" id="UP000018502"/>
    </source>
</evidence>
<name>A0A829M3W8_9MYCO</name>
<evidence type="ECO:0000256" key="1">
    <source>
        <dbReference type="SAM" id="MobiDB-lite"/>
    </source>
</evidence>
<dbReference type="Proteomes" id="UP000018502">
    <property type="component" value="Unassembled WGS sequence"/>
</dbReference>
<reference evidence="2 3" key="1">
    <citation type="journal article" date="2014" name="Emerg. Infect. Dis.">
        <title>High-level Relatedness among Mycobacterium abscessus subsp. massiliense Strains from Widely Separated Outbreaks.</title>
        <authorList>
            <person name="Tettelin H."/>
            <person name="Davidson R.M."/>
            <person name="Agrawal S."/>
            <person name="Aitken M.L."/>
            <person name="Shallom S."/>
            <person name="Hasan N.A."/>
            <person name="Strong M."/>
            <person name="Nogueira de Moura V.C."/>
            <person name="De Groote M.A."/>
            <person name="Duarte R.S."/>
            <person name="Hine E."/>
            <person name="Parankush S."/>
            <person name="Su Q."/>
            <person name="Daugherty S.C."/>
            <person name="Fraser C.M."/>
            <person name="Brown-Elliott B.A."/>
            <person name="Wallace R.J.Jr."/>
            <person name="Holland S.M."/>
            <person name="Sampaio E.P."/>
            <person name="Olivier K.N."/>
            <person name="Jackson M."/>
            <person name="Zelazny A.M."/>
        </authorList>
    </citation>
    <scope>NUCLEOTIDE SEQUENCE [LARGE SCALE GENOMIC DNA]</scope>
    <source>
        <strain evidence="2 3">MAB_091912_2446</strain>
    </source>
</reference>
<dbReference type="EMBL" id="AYTF01000004">
    <property type="protein sequence ID" value="ESV60924.1"/>
    <property type="molecule type" value="Genomic_DNA"/>
</dbReference>
<accession>A0A829M3W8</accession>
<protein>
    <submittedName>
        <fullName evidence="2">Uncharacterized protein</fullName>
    </submittedName>
</protein>
<feature type="region of interest" description="Disordered" evidence="1">
    <location>
        <begin position="116"/>
        <end position="146"/>
    </location>
</feature>
<dbReference type="Pfam" id="PF06224">
    <property type="entry name" value="AlkZ-like"/>
    <property type="match status" value="1"/>
</dbReference>
<comment type="caution">
    <text evidence="2">The sequence shown here is derived from an EMBL/GenBank/DDBJ whole genome shotgun (WGS) entry which is preliminary data.</text>
</comment>
<gene>
    <name evidence="2" type="ORF">L833_5063</name>
</gene>
<organism evidence="2 3">
    <name type="scientific">Mycobacteroides abscessus MAB_091912_2446</name>
    <dbReference type="NCBI Taxonomy" id="1335414"/>
    <lineage>
        <taxon>Bacteria</taxon>
        <taxon>Bacillati</taxon>
        <taxon>Actinomycetota</taxon>
        <taxon>Actinomycetes</taxon>
        <taxon>Mycobacteriales</taxon>
        <taxon>Mycobacteriaceae</taxon>
        <taxon>Mycobacteroides</taxon>
        <taxon>Mycobacteroides abscessus</taxon>
    </lineage>
</organism>
<proteinExistence type="predicted"/>
<dbReference type="InterPro" id="IPR009351">
    <property type="entry name" value="AlkZ-like"/>
</dbReference>
<dbReference type="AlphaFoldDB" id="A0A829M3W8"/>
<evidence type="ECO:0000313" key="2">
    <source>
        <dbReference type="EMBL" id="ESV60924.1"/>
    </source>
</evidence>
<sequence>MARKFVEENPGSSTRCWPPSLNWDRARLGRSRPTWNVRRQDARAHGGDRSETKWIAEALFSSGELTTDKRVGFSRHYQLAHKVIPADIYQREVSDEEAVLELARRAVGALGGGDPRPISVTISDFRPDRSNPRSPRSPTRARWRKWPSTGGVHRHIWLPDGRFREPTGGRHCCAPLIR</sequence>